<dbReference type="PROSITE" id="PS51381">
    <property type="entry name" value="C2_B9"/>
    <property type="match status" value="1"/>
</dbReference>
<keyword evidence="2" id="KW-0963">Cytoplasm</keyword>
<evidence type="ECO:0000256" key="2">
    <source>
        <dbReference type="ARBA" id="ARBA00022490"/>
    </source>
</evidence>
<evidence type="ECO:0000256" key="5">
    <source>
        <dbReference type="ARBA" id="ARBA00023273"/>
    </source>
</evidence>
<dbReference type="Pfam" id="PF07162">
    <property type="entry name" value="B9-C2"/>
    <property type="match status" value="1"/>
</dbReference>
<protein>
    <recommendedName>
        <fullName evidence="7">B9 domain-containing protein 2</fullName>
    </recommendedName>
</protein>
<name>A0A4U8UZR0_STECR</name>
<evidence type="ECO:0000256" key="3">
    <source>
        <dbReference type="ARBA" id="ARBA00022794"/>
    </source>
</evidence>
<dbReference type="EMBL" id="CM016762">
    <property type="protein sequence ID" value="TMS39051.1"/>
    <property type="molecule type" value="Genomic_DNA"/>
</dbReference>
<reference evidence="8 9" key="2">
    <citation type="journal article" date="2019" name="G3 (Bethesda)">
        <title>Hybrid Assembly of the Genome of the Entomopathogenic Nematode Steinernema carpocapsae Identifies the X-Chromosome.</title>
        <authorList>
            <person name="Serra L."/>
            <person name="Macchietto M."/>
            <person name="Macias-Munoz A."/>
            <person name="McGill C.J."/>
            <person name="Rodriguez I.M."/>
            <person name="Rodriguez B."/>
            <person name="Murad R."/>
            <person name="Mortazavi A."/>
        </authorList>
    </citation>
    <scope>NUCLEOTIDE SEQUENCE [LARGE SCALE GENOMIC DNA]</scope>
    <source>
        <strain evidence="8 9">ALL</strain>
    </source>
</reference>
<evidence type="ECO:0000256" key="7">
    <source>
        <dbReference type="ARBA" id="ARBA00039272"/>
    </source>
</evidence>
<dbReference type="EMBL" id="AZBU02000001">
    <property type="protein sequence ID" value="TMS39051.1"/>
    <property type="molecule type" value="Genomic_DNA"/>
</dbReference>
<sequence>MRSRPLMAELHVIGKINRGHGFPEPRLFAKWNVHIGGGWKVVQGEIEGRTQTDLSDLADAYFSHPVDFHLTTKTIQGWPRFHIQVWHFDKYGREELYGYGSVFIPTAPGDHMIKCHTWRPKGGFTDELTHRFLGGGLQLQSINTLDSPDDRMRLQTVAMGTVELQFSVITRNFDKFGIIA</sequence>
<dbReference type="InterPro" id="IPR010796">
    <property type="entry name" value="C2_B9-type_dom"/>
</dbReference>
<keyword evidence="5" id="KW-0966">Cell projection</keyword>
<keyword evidence="9" id="KW-1185">Reference proteome</keyword>
<organism evidence="8 9">
    <name type="scientific">Steinernema carpocapsae</name>
    <name type="common">Entomopathogenic nematode</name>
    <dbReference type="NCBI Taxonomy" id="34508"/>
    <lineage>
        <taxon>Eukaryota</taxon>
        <taxon>Metazoa</taxon>
        <taxon>Ecdysozoa</taxon>
        <taxon>Nematoda</taxon>
        <taxon>Chromadorea</taxon>
        <taxon>Rhabditida</taxon>
        <taxon>Tylenchina</taxon>
        <taxon>Panagrolaimomorpha</taxon>
        <taxon>Strongyloidoidea</taxon>
        <taxon>Steinernematidae</taxon>
        <taxon>Steinernema</taxon>
    </lineage>
</organism>
<evidence type="ECO:0000256" key="1">
    <source>
        <dbReference type="ARBA" id="ARBA00004120"/>
    </source>
</evidence>
<dbReference type="GO" id="GO:0060271">
    <property type="term" value="P:cilium assembly"/>
    <property type="evidence" value="ECO:0007669"/>
    <property type="project" value="TreeGrafter"/>
</dbReference>
<dbReference type="AlphaFoldDB" id="A0A4U8UZR0"/>
<dbReference type="OrthoDB" id="184109at2759"/>
<dbReference type="PANTHER" id="PTHR12968:SF2">
    <property type="entry name" value="B9 DOMAIN-CONTAINING PROTEIN 2"/>
    <property type="match status" value="1"/>
</dbReference>
<evidence type="ECO:0000313" key="9">
    <source>
        <dbReference type="Proteomes" id="UP000298663"/>
    </source>
</evidence>
<evidence type="ECO:0000256" key="6">
    <source>
        <dbReference type="ARBA" id="ARBA00038411"/>
    </source>
</evidence>
<comment type="caution">
    <text evidence="8">The sequence shown here is derived from an EMBL/GenBank/DDBJ whole genome shotgun (WGS) entry which is preliminary data.</text>
</comment>
<evidence type="ECO:0000313" key="8">
    <source>
        <dbReference type="EMBL" id="TMS39051.1"/>
    </source>
</evidence>
<gene>
    <name evidence="8" type="ORF">L596_005641</name>
</gene>
<comment type="similarity">
    <text evidence="6">Belongs to the B9D family.</text>
</comment>
<dbReference type="Proteomes" id="UP000298663">
    <property type="component" value="Chromosome X"/>
</dbReference>
<evidence type="ECO:0000256" key="4">
    <source>
        <dbReference type="ARBA" id="ARBA00023212"/>
    </source>
</evidence>
<reference evidence="8 9" key="1">
    <citation type="journal article" date="2015" name="Genome Biol.">
        <title>Comparative genomics of Steinernema reveals deeply conserved gene regulatory networks.</title>
        <authorList>
            <person name="Dillman A.R."/>
            <person name="Macchietto M."/>
            <person name="Porter C.F."/>
            <person name="Rogers A."/>
            <person name="Williams B."/>
            <person name="Antoshechkin I."/>
            <person name="Lee M.M."/>
            <person name="Goodwin Z."/>
            <person name="Lu X."/>
            <person name="Lewis E.E."/>
            <person name="Goodrich-Blair H."/>
            <person name="Stock S.P."/>
            <person name="Adams B.J."/>
            <person name="Sternberg P.W."/>
            <person name="Mortazavi A."/>
        </authorList>
    </citation>
    <scope>NUCLEOTIDE SEQUENCE [LARGE SCALE GENOMIC DNA]</scope>
    <source>
        <strain evidence="8 9">ALL</strain>
    </source>
</reference>
<keyword evidence="3" id="KW-0970">Cilium biogenesis/degradation</keyword>
<keyword evidence="4" id="KW-0206">Cytoskeleton</keyword>
<proteinExistence type="inferred from homology"/>
<dbReference type="STRING" id="34508.A0A4U8UZR0"/>
<accession>A0A4U8UZR0</accession>
<dbReference type="GO" id="GO:0036038">
    <property type="term" value="C:MKS complex"/>
    <property type="evidence" value="ECO:0007669"/>
    <property type="project" value="TreeGrafter"/>
</dbReference>
<dbReference type="PANTHER" id="PTHR12968">
    <property type="entry name" value="B9 DOMAIN-CONTAINING"/>
    <property type="match status" value="1"/>
</dbReference>
<comment type="subcellular location">
    <subcellularLocation>
        <location evidence="1">Cytoplasm</location>
        <location evidence="1">Cytoskeleton</location>
        <location evidence="1">Cilium basal body</location>
    </subcellularLocation>
</comment>